<dbReference type="OrthoDB" id="419711at2759"/>
<name>A0A166KGD4_9AGAM</name>
<dbReference type="EMBL" id="KV417544">
    <property type="protein sequence ID" value="KZP21879.1"/>
    <property type="molecule type" value="Genomic_DNA"/>
</dbReference>
<protein>
    <submittedName>
        <fullName evidence="2">Uncharacterized protein</fullName>
    </submittedName>
</protein>
<reference evidence="2 3" key="1">
    <citation type="journal article" date="2016" name="Mol. Biol. Evol.">
        <title>Comparative Genomics of Early-Diverging Mushroom-Forming Fungi Provides Insights into the Origins of Lignocellulose Decay Capabilities.</title>
        <authorList>
            <person name="Nagy L.G."/>
            <person name="Riley R."/>
            <person name="Tritt A."/>
            <person name="Adam C."/>
            <person name="Daum C."/>
            <person name="Floudas D."/>
            <person name="Sun H."/>
            <person name="Yadav J.S."/>
            <person name="Pangilinan J."/>
            <person name="Larsson K.H."/>
            <person name="Matsuura K."/>
            <person name="Barry K."/>
            <person name="Labutti K."/>
            <person name="Kuo R."/>
            <person name="Ohm R.A."/>
            <person name="Bhattacharya S.S."/>
            <person name="Shirouzu T."/>
            <person name="Yoshinaga Y."/>
            <person name="Martin F.M."/>
            <person name="Grigoriev I.V."/>
            <person name="Hibbett D.S."/>
        </authorList>
    </citation>
    <scope>NUCLEOTIDE SEQUENCE [LARGE SCALE GENOMIC DNA]</scope>
    <source>
        <strain evidence="2 3">CBS 109695</strain>
    </source>
</reference>
<gene>
    <name evidence="2" type="ORF">FIBSPDRAFT_498216</name>
</gene>
<feature type="compositionally biased region" description="Low complexity" evidence="1">
    <location>
        <begin position="14"/>
        <end position="25"/>
    </location>
</feature>
<keyword evidence="3" id="KW-1185">Reference proteome</keyword>
<dbReference type="AlphaFoldDB" id="A0A166KGD4"/>
<evidence type="ECO:0000313" key="3">
    <source>
        <dbReference type="Proteomes" id="UP000076532"/>
    </source>
</evidence>
<sequence length="178" mass="19581">MPMDSTPSSQTCLTSASPPTTAHPSSRCPCTLRWNGTFPLQSWPRILQFMHILPYSTITTFQSSCQFLLRALLTSLSTFATTFSGWSNTAQNAMNSLFVLFEILFTNVRPAPWVHVDFLEVILACYLGVAYITKATEGLYTAGKSVPPSVKRGIKDPVQFKVSLESKNGGPPGKQNKN</sequence>
<dbReference type="Proteomes" id="UP000076532">
    <property type="component" value="Unassembled WGS sequence"/>
</dbReference>
<feature type="compositionally biased region" description="Polar residues" evidence="1">
    <location>
        <begin position="1"/>
        <end position="13"/>
    </location>
</feature>
<organism evidence="2 3">
    <name type="scientific">Athelia psychrophila</name>
    <dbReference type="NCBI Taxonomy" id="1759441"/>
    <lineage>
        <taxon>Eukaryota</taxon>
        <taxon>Fungi</taxon>
        <taxon>Dikarya</taxon>
        <taxon>Basidiomycota</taxon>
        <taxon>Agaricomycotina</taxon>
        <taxon>Agaricomycetes</taxon>
        <taxon>Agaricomycetidae</taxon>
        <taxon>Atheliales</taxon>
        <taxon>Atheliaceae</taxon>
        <taxon>Athelia</taxon>
    </lineage>
</organism>
<dbReference type="STRING" id="436010.A0A166KGD4"/>
<accession>A0A166KGD4</accession>
<proteinExistence type="predicted"/>
<evidence type="ECO:0000313" key="2">
    <source>
        <dbReference type="EMBL" id="KZP21879.1"/>
    </source>
</evidence>
<feature type="region of interest" description="Disordered" evidence="1">
    <location>
        <begin position="1"/>
        <end position="25"/>
    </location>
</feature>
<evidence type="ECO:0000256" key="1">
    <source>
        <dbReference type="SAM" id="MobiDB-lite"/>
    </source>
</evidence>